<dbReference type="RefSeq" id="WP_247286120.1">
    <property type="nucleotide sequence ID" value="NZ_JAKNRW010000001.1"/>
</dbReference>
<evidence type="ECO:0000313" key="1">
    <source>
        <dbReference type="EMBL" id="MCK1788825.1"/>
    </source>
</evidence>
<proteinExistence type="predicted"/>
<accession>A0ABT0ESW2</accession>
<dbReference type="EMBL" id="JAKNRW010000001">
    <property type="protein sequence ID" value="MCK1788825.1"/>
    <property type="molecule type" value="Genomic_DNA"/>
</dbReference>
<gene>
    <name evidence="1" type="ORF">L9059_01180</name>
</gene>
<organism evidence="1 2">
    <name type="scientific">Pseudomonas violetae</name>
    <dbReference type="NCBI Taxonomy" id="2915813"/>
    <lineage>
        <taxon>Bacteria</taxon>
        <taxon>Pseudomonadati</taxon>
        <taxon>Pseudomonadota</taxon>
        <taxon>Gammaproteobacteria</taxon>
        <taxon>Pseudomonadales</taxon>
        <taxon>Pseudomonadaceae</taxon>
        <taxon>Pseudomonas</taxon>
    </lineage>
</organism>
<protein>
    <submittedName>
        <fullName evidence="1">Uncharacterized protein</fullName>
    </submittedName>
</protein>
<reference evidence="1 2" key="1">
    <citation type="submission" date="2022-02" db="EMBL/GenBank/DDBJ databases">
        <title>Comparative genomics of the first Antarctic Pseudomonas spp. capable of biotransforming 2,4,6-Trinitrotoluene.</title>
        <authorList>
            <person name="Cabrera M.A."/>
            <person name="Marquez S.L."/>
            <person name="Perez-Donoso J.M."/>
        </authorList>
    </citation>
    <scope>NUCLEOTIDE SEQUENCE [LARGE SCALE GENOMIC DNA]</scope>
    <source>
        <strain evidence="1 2">TNT19</strain>
    </source>
</reference>
<comment type="caution">
    <text evidence="1">The sequence shown here is derived from an EMBL/GenBank/DDBJ whole genome shotgun (WGS) entry which is preliminary data.</text>
</comment>
<keyword evidence="2" id="KW-1185">Reference proteome</keyword>
<evidence type="ECO:0000313" key="2">
    <source>
        <dbReference type="Proteomes" id="UP001299876"/>
    </source>
</evidence>
<sequence>MAIEPFILKSVQRAQQWVDLCSKGMEIARDEAASMLANLCGFGSWDLMIFAMESLPPSRVDEDVDEKLANERTRNYAKILVSRCGLDPGEALYLLGALPPSSNRRYEAFQHGDAITLHSDQLRAFEDFAHDVAESDLGEETDEEIASEFWVPPDPEKVSVALQLCGFVEEEPWIAIFSELGWDFRAFSEYQTNLGEASFVIHDADLGEIPVYLTPTAPEPRNDPQNSEDRAQILQRQACVGDFITEWKVTSRVALLLSRWPWILKRDGRSYCHLGSVYDRELNSWHDLLFSRDCASVGVLLALNEQVTDLQLGSPALEDVDGEFSKFATLCLSGVGIADMLIGSKLDLVSALNVDTGWAMQRIILDEDEDEDDEE</sequence>
<dbReference type="Proteomes" id="UP001299876">
    <property type="component" value="Unassembled WGS sequence"/>
</dbReference>
<name>A0ABT0ESW2_9PSED</name>